<comment type="caution">
    <text evidence="2">The sequence shown here is derived from an EMBL/GenBank/DDBJ whole genome shotgun (WGS) entry which is preliminary data.</text>
</comment>
<sequence>MLPPRLPESTEYLNFISTIEFERLLSHERIQFEHLFYNSHEIKTLRVLYGEQRKIKCRYDPENLGNIWVQESQKKHYIKVPCIQFDYAQHTTLFQHKQVLQEKNQIRKDSHHESELLESRHALYSKIQSINKKQPIKKRVSARSLNEQHISFSRDTKKDSTIEHNINLIDVRLDEHYDFEVV</sequence>
<dbReference type="AlphaFoldDB" id="A0A556SC28"/>
<dbReference type="Pfam" id="PF09299">
    <property type="entry name" value="Mu-transpos_C"/>
    <property type="match status" value="1"/>
</dbReference>
<dbReference type="InterPro" id="IPR015378">
    <property type="entry name" value="Transposase-like_Mu_C"/>
</dbReference>
<name>A0A556SC28_9GAMM</name>
<proteinExistence type="predicted"/>
<evidence type="ECO:0000313" key="3">
    <source>
        <dbReference type="Proteomes" id="UP000319483"/>
    </source>
</evidence>
<evidence type="ECO:0000313" key="2">
    <source>
        <dbReference type="EMBL" id="TSJ98707.1"/>
    </source>
</evidence>
<dbReference type="EMBL" id="VMHM01000009">
    <property type="protein sequence ID" value="TSJ98707.1"/>
    <property type="molecule type" value="Genomic_DNA"/>
</dbReference>
<accession>A0A556SC28</accession>
<evidence type="ECO:0000259" key="1">
    <source>
        <dbReference type="Pfam" id="PF09299"/>
    </source>
</evidence>
<feature type="domain" description="Transposase-like Mu C-terminal" evidence="1">
    <location>
        <begin position="22"/>
        <end position="78"/>
    </location>
</feature>
<protein>
    <recommendedName>
        <fullName evidence="1">Transposase-like Mu C-terminal domain-containing protein</fullName>
    </recommendedName>
</protein>
<organism evidence="2 3">
    <name type="scientific">Gilliamella apicola</name>
    <dbReference type="NCBI Taxonomy" id="1196095"/>
    <lineage>
        <taxon>Bacteria</taxon>
        <taxon>Pseudomonadati</taxon>
        <taxon>Pseudomonadota</taxon>
        <taxon>Gammaproteobacteria</taxon>
        <taxon>Orbales</taxon>
        <taxon>Orbaceae</taxon>
        <taxon>Gilliamella</taxon>
    </lineage>
</organism>
<reference evidence="2 3" key="1">
    <citation type="submission" date="2019-07" db="EMBL/GenBank/DDBJ databases">
        <title>Gilliamella genomes.</title>
        <authorList>
            <person name="Zheng H."/>
        </authorList>
    </citation>
    <scope>NUCLEOTIDE SEQUENCE [LARGE SCALE GENOMIC DNA]</scope>
    <source>
        <strain evidence="2 3">W8127</strain>
    </source>
</reference>
<dbReference type="RefSeq" id="WP_144091985.1">
    <property type="nucleotide sequence ID" value="NZ_VMHM01000009.1"/>
</dbReference>
<gene>
    <name evidence="2" type="ORF">FPQ15_07565</name>
</gene>
<dbReference type="Proteomes" id="UP000319483">
    <property type="component" value="Unassembled WGS sequence"/>
</dbReference>